<dbReference type="InParanoid" id="A0A078ALM6"/>
<accession>A0A078ALM6</accession>
<dbReference type="AlphaFoldDB" id="A0A078ALM6"/>
<dbReference type="EMBL" id="CCKQ01010795">
    <property type="protein sequence ID" value="CDW82312.1"/>
    <property type="molecule type" value="Genomic_DNA"/>
</dbReference>
<sequence length="230" mass="27499">MYIESCNIQQNYSTNNAKDNQDVCNSEIQIISKLDPQEENKNVSFDKRKLDSKICGISLKSNKDSIVNLKETFQLIKDKNPMKIRLIKQANKIVKERKDAYLNSQPMNFNHQQHCQLEKMSENKYQIEINNTEEMIEKIRKNLSQQIPRLRRNGNSILSDNRDKEYLYINPSIGKQYKSYDENGHRYLRSDILYNSITRDMRRFYIQDFNAVTEFILEKNKKCDDHFFIY</sequence>
<name>A0A078ALM6_STYLE</name>
<evidence type="ECO:0000313" key="1">
    <source>
        <dbReference type="EMBL" id="CDW82312.1"/>
    </source>
</evidence>
<protein>
    <submittedName>
        <fullName evidence="1">Uncharacterized protein</fullName>
    </submittedName>
</protein>
<evidence type="ECO:0000313" key="2">
    <source>
        <dbReference type="Proteomes" id="UP000039865"/>
    </source>
</evidence>
<reference evidence="1 2" key="1">
    <citation type="submission" date="2014-06" db="EMBL/GenBank/DDBJ databases">
        <authorList>
            <person name="Swart Estienne"/>
        </authorList>
    </citation>
    <scope>NUCLEOTIDE SEQUENCE [LARGE SCALE GENOMIC DNA]</scope>
    <source>
        <strain evidence="1 2">130c</strain>
    </source>
</reference>
<keyword evidence="2" id="KW-1185">Reference proteome</keyword>
<dbReference type="Proteomes" id="UP000039865">
    <property type="component" value="Unassembled WGS sequence"/>
</dbReference>
<proteinExistence type="predicted"/>
<gene>
    <name evidence="1" type="primary">Contig14207.g15139</name>
    <name evidence="1" type="ORF">STYLEM_11342</name>
</gene>
<organism evidence="1 2">
    <name type="scientific">Stylonychia lemnae</name>
    <name type="common">Ciliate</name>
    <dbReference type="NCBI Taxonomy" id="5949"/>
    <lineage>
        <taxon>Eukaryota</taxon>
        <taxon>Sar</taxon>
        <taxon>Alveolata</taxon>
        <taxon>Ciliophora</taxon>
        <taxon>Intramacronucleata</taxon>
        <taxon>Spirotrichea</taxon>
        <taxon>Stichotrichia</taxon>
        <taxon>Sporadotrichida</taxon>
        <taxon>Oxytrichidae</taxon>
        <taxon>Stylonychinae</taxon>
        <taxon>Stylonychia</taxon>
    </lineage>
</organism>